<dbReference type="NCBIfam" id="TIGR01806">
    <property type="entry name" value="CM_mono2"/>
    <property type="match status" value="1"/>
</dbReference>
<evidence type="ECO:0000256" key="3">
    <source>
        <dbReference type="ARBA" id="ARBA00022729"/>
    </source>
</evidence>
<evidence type="ECO:0000256" key="5">
    <source>
        <dbReference type="SAM" id="SignalP"/>
    </source>
</evidence>
<dbReference type="PANTHER" id="PTHR38041:SF2">
    <property type="entry name" value="SECRETED CHORISMATE MUTASE"/>
    <property type="match status" value="1"/>
</dbReference>
<dbReference type="AlphaFoldDB" id="A0A3B0MLJ4"/>
<proteinExistence type="predicted"/>
<dbReference type="SMART" id="SM00830">
    <property type="entry name" value="CM_2"/>
    <property type="match status" value="1"/>
</dbReference>
<dbReference type="GO" id="GO:0046417">
    <property type="term" value="P:chorismate metabolic process"/>
    <property type="evidence" value="ECO:0007669"/>
    <property type="project" value="InterPro"/>
</dbReference>
<keyword evidence="3 5" id="KW-0732">Signal</keyword>
<dbReference type="PANTHER" id="PTHR38041">
    <property type="entry name" value="CHORISMATE MUTASE"/>
    <property type="match status" value="1"/>
</dbReference>
<dbReference type="InterPro" id="IPR008240">
    <property type="entry name" value="Chorismate_mutase_periplasmic"/>
</dbReference>
<evidence type="ECO:0000256" key="4">
    <source>
        <dbReference type="ARBA" id="ARBA00023235"/>
    </source>
</evidence>
<comment type="pathway">
    <text evidence="1">Metabolic intermediate biosynthesis; prephenate biosynthesis; prephenate from chorismate: step 1/1.</text>
</comment>
<feature type="chain" id="PRO_5017351527" description="chorismate mutase" evidence="5">
    <location>
        <begin position="32"/>
        <end position="196"/>
    </location>
</feature>
<dbReference type="UniPathway" id="UPA00120">
    <property type="reaction ID" value="UER00203"/>
</dbReference>
<feature type="signal peptide" evidence="5">
    <location>
        <begin position="1"/>
        <end position="31"/>
    </location>
</feature>
<reference evidence="7" key="1">
    <citation type="submission" date="2018-04" db="EMBL/GenBank/DDBJ databases">
        <authorList>
            <person name="Go L.Y."/>
            <person name="Mitchell J.A."/>
        </authorList>
    </citation>
    <scope>NUCLEOTIDE SEQUENCE</scope>
    <source>
        <strain evidence="7">ARTV</strain>
    </source>
</reference>
<dbReference type="Pfam" id="PF01817">
    <property type="entry name" value="CM_2"/>
    <property type="match status" value="1"/>
</dbReference>
<gene>
    <name evidence="7" type="primary">pheA2</name>
    <name evidence="7" type="ORF">ARTV_1003</name>
</gene>
<keyword evidence="4 7" id="KW-0413">Isomerase</keyword>
<protein>
    <recommendedName>
        <fullName evidence="2">chorismate mutase</fullName>
        <ecNumber evidence="2">5.4.99.5</ecNumber>
    </recommendedName>
</protein>
<dbReference type="EMBL" id="UFQR01000003">
    <property type="protein sequence ID" value="SSW95256.1"/>
    <property type="molecule type" value="Genomic_DNA"/>
</dbReference>
<dbReference type="NCBIfam" id="NF005965">
    <property type="entry name" value="PRK08055.1"/>
    <property type="match status" value="1"/>
</dbReference>
<evidence type="ECO:0000256" key="1">
    <source>
        <dbReference type="ARBA" id="ARBA00004817"/>
    </source>
</evidence>
<name>A0A3B0MLJ4_9GAMM</name>
<dbReference type="EC" id="5.4.99.5" evidence="2"/>
<dbReference type="Gene3D" id="1.20.59.10">
    <property type="entry name" value="Chorismate mutase"/>
    <property type="match status" value="1"/>
</dbReference>
<evidence type="ECO:0000256" key="2">
    <source>
        <dbReference type="ARBA" id="ARBA00012404"/>
    </source>
</evidence>
<sequence length="196" mass="22583" precursor="true">MINKLKHHKPCAVILKYFLSTLFFISFTVTATANQYQEIAALIEQRLSYMKYVAKYKFEKHLSVEDRTQENKVILNSINKAEILGLDKKSIKPFIISQINAAKAIQYRYKADWLAMPETIVQHDDLAVIRLKISKLTDDIIQLIAKELKNNGQIKNQNCSYINKIQLHNLKAADKKIICSSLELISLKNKNTNSKE</sequence>
<feature type="domain" description="Chorismate mutase" evidence="6">
    <location>
        <begin position="16"/>
        <end position="110"/>
    </location>
</feature>
<dbReference type="PROSITE" id="PS51168">
    <property type="entry name" value="CHORISMATE_MUT_2"/>
    <property type="match status" value="1"/>
</dbReference>
<dbReference type="SUPFAM" id="SSF48600">
    <property type="entry name" value="Chorismate mutase II"/>
    <property type="match status" value="1"/>
</dbReference>
<organism evidence="7">
    <name type="scientific">Arsenophonus endosymbiont of Trialeurodes vaporariorum</name>
    <dbReference type="NCBI Taxonomy" id="235567"/>
    <lineage>
        <taxon>Bacteria</taxon>
        <taxon>Pseudomonadati</taxon>
        <taxon>Pseudomonadota</taxon>
        <taxon>Gammaproteobacteria</taxon>
        <taxon>Enterobacterales</taxon>
        <taxon>Morganellaceae</taxon>
        <taxon>Arsenophonus</taxon>
    </lineage>
</organism>
<dbReference type="InterPro" id="IPR036263">
    <property type="entry name" value="Chorismate_II_sf"/>
</dbReference>
<dbReference type="GO" id="GO:0004106">
    <property type="term" value="F:chorismate mutase activity"/>
    <property type="evidence" value="ECO:0007669"/>
    <property type="project" value="UniProtKB-EC"/>
</dbReference>
<evidence type="ECO:0000259" key="6">
    <source>
        <dbReference type="PROSITE" id="PS51168"/>
    </source>
</evidence>
<dbReference type="InterPro" id="IPR036979">
    <property type="entry name" value="CM_dom_sf"/>
</dbReference>
<dbReference type="InterPro" id="IPR051331">
    <property type="entry name" value="Chorismate_mutase-related"/>
</dbReference>
<accession>A0A3B0MLJ4</accession>
<dbReference type="InterPro" id="IPR002701">
    <property type="entry name" value="CM_II_prokaryot"/>
</dbReference>
<evidence type="ECO:0000313" key="7">
    <source>
        <dbReference type="EMBL" id="SSW95256.1"/>
    </source>
</evidence>
<dbReference type="GO" id="GO:0009697">
    <property type="term" value="P:salicylic acid biosynthetic process"/>
    <property type="evidence" value="ECO:0007669"/>
    <property type="project" value="TreeGrafter"/>
</dbReference>